<accession>A0ABD3SEZ5</accession>
<evidence type="ECO:0000313" key="1">
    <source>
        <dbReference type="EMBL" id="KAL3823112.1"/>
    </source>
</evidence>
<organism evidence="1 2">
    <name type="scientific">Cyclostephanos tholiformis</name>
    <dbReference type="NCBI Taxonomy" id="382380"/>
    <lineage>
        <taxon>Eukaryota</taxon>
        <taxon>Sar</taxon>
        <taxon>Stramenopiles</taxon>
        <taxon>Ochrophyta</taxon>
        <taxon>Bacillariophyta</taxon>
        <taxon>Coscinodiscophyceae</taxon>
        <taxon>Thalassiosirophycidae</taxon>
        <taxon>Stephanodiscales</taxon>
        <taxon>Stephanodiscaceae</taxon>
        <taxon>Cyclostephanos</taxon>
    </lineage>
</organism>
<gene>
    <name evidence="1" type="ORF">ACHAXA_006442</name>
</gene>
<name>A0ABD3SEZ5_9STRA</name>
<dbReference type="AlphaFoldDB" id="A0ABD3SEZ5"/>
<dbReference type="Gene3D" id="1.10.1520.10">
    <property type="entry name" value="Ribonuclease III domain"/>
    <property type="match status" value="1"/>
</dbReference>
<dbReference type="Proteomes" id="UP001530377">
    <property type="component" value="Unassembled WGS sequence"/>
</dbReference>
<keyword evidence="2" id="KW-1185">Reference proteome</keyword>
<evidence type="ECO:0000313" key="2">
    <source>
        <dbReference type="Proteomes" id="UP001530377"/>
    </source>
</evidence>
<proteinExistence type="predicted"/>
<dbReference type="EMBL" id="JALLPB020000046">
    <property type="protein sequence ID" value="KAL3823112.1"/>
    <property type="molecule type" value="Genomic_DNA"/>
</dbReference>
<dbReference type="InterPro" id="IPR036389">
    <property type="entry name" value="RNase_III_sf"/>
</dbReference>
<sequence length="540" mass="60562">MASTMLARGVTVDNMRSTMMVSRPNIEFEVTIPKWATAKIESKFYLLELDFVVMKERDEIPFSKAIGLDANAATRVGILCSCPMYDNGFNLRDRLYADFTLSSSVSVSDDNVCVKMINQTEVTFSEMTQQIERTSPEINLMGGGCPVTLTKCFNYILFDEGKTYGMGGSAPFGDILKKVAKNSIARDGRQSCMFVPLCARSSSKDIHSAKIEVDWKTVLDVVHHQPLTTAKGIPLSMLRNRFLIQPNGFKGRVFIAKNEEIISKNEGGSPRTSTSPLFPGDMILLLPDRFKEKIIATYEGLELAQITYECFYEQTWKYSIRNAAHPLIAAMPLTGLSYEQHESALFNQFYSSISNFLASRGLLVPELTHILPLPRDFLYLCRRASTFVGKLERNYLLHLFAWRFIELQDAVKSLSIPVSNTNLVPLIDKATRGGMLDSESATPLVRSHERLETLGNSVLLHFIVLNLFVQMHSTTTEFILDAFEQCVTNQGKNVVLYNAALQIGLHRLINVGNSSSTKSWKAFFEAGNEKSTIELQKKVE</sequence>
<protein>
    <submittedName>
        <fullName evidence="1">Uncharacterized protein</fullName>
    </submittedName>
</protein>
<comment type="caution">
    <text evidence="1">The sequence shown here is derived from an EMBL/GenBank/DDBJ whole genome shotgun (WGS) entry which is preliminary data.</text>
</comment>
<reference evidence="1 2" key="1">
    <citation type="submission" date="2024-10" db="EMBL/GenBank/DDBJ databases">
        <title>Updated reference genomes for cyclostephanoid diatoms.</title>
        <authorList>
            <person name="Roberts W.R."/>
            <person name="Alverson A.J."/>
        </authorList>
    </citation>
    <scope>NUCLEOTIDE SEQUENCE [LARGE SCALE GENOMIC DNA]</scope>
    <source>
        <strain evidence="1 2">AJA228-03</strain>
    </source>
</reference>